<feature type="binding site" evidence="11">
    <location>
        <position position="158"/>
    </location>
    <ligand>
        <name>Zn(2+)</name>
        <dbReference type="ChEBI" id="CHEBI:29105"/>
        <label>1</label>
    </ligand>
</feature>
<keyword evidence="7 11" id="KW-0346">Stress response</keyword>
<comment type="function">
    <text evidence="11">Participates actively in the response to hyperosmotic and heat shock by preventing the aggregation of stress-denatured proteins and by disaggregating proteins, also in an autonomous, DnaK-independent fashion. Unfolded proteins bind initially to DnaJ; upon interaction with the DnaJ-bound protein, DnaK hydrolyzes its bound ATP, resulting in the formation of a stable complex. GrpE releases ADP from DnaK; ATP binding to DnaK triggers the release of the substrate protein, thus completing the reaction cycle. Several rounds of ATP-dependent interactions between DnaJ, DnaK and GrpE are required for fully efficient folding. Also involved, together with DnaK and GrpE, in the DNA replication of plasmids through activation of initiation proteins.</text>
</comment>
<evidence type="ECO:0000256" key="2">
    <source>
        <dbReference type="ARBA" id="ARBA00022705"/>
    </source>
</evidence>
<gene>
    <name evidence="11 15" type="primary">dnaJ</name>
    <name evidence="15" type="ORF">COW24_03065</name>
</gene>
<dbReference type="GO" id="GO:0006260">
    <property type="term" value="P:DNA replication"/>
    <property type="evidence" value="ECO:0007669"/>
    <property type="project" value="UniProtKB-KW"/>
</dbReference>
<comment type="similarity">
    <text evidence="9 11">Belongs to the DnaJ family.</text>
</comment>
<keyword evidence="3 11" id="KW-0479">Metal-binding</keyword>
<organism evidence="15 16">
    <name type="scientific">Candidatus Kerfeldbacteria bacterium CG15_BIG_FIL_POST_REV_8_21_14_020_45_12</name>
    <dbReference type="NCBI Taxonomy" id="2014247"/>
    <lineage>
        <taxon>Bacteria</taxon>
        <taxon>Candidatus Kerfeldiibacteriota</taxon>
    </lineage>
</organism>
<feature type="repeat" description="CXXCXGXG motif" evidence="11">
    <location>
        <begin position="155"/>
        <end position="162"/>
    </location>
</feature>
<dbReference type="GO" id="GO:0009408">
    <property type="term" value="P:response to heat"/>
    <property type="evidence" value="ECO:0007669"/>
    <property type="project" value="InterPro"/>
</dbReference>
<evidence type="ECO:0000256" key="6">
    <source>
        <dbReference type="ARBA" id="ARBA00022833"/>
    </source>
</evidence>
<comment type="domain">
    <text evidence="11">The J domain is necessary and sufficient to stimulate DnaK ATPase activity. Zinc center 1 plays an important role in the autonomous, DnaK-independent chaperone activity of DnaJ. Zinc center 2 is essential for interaction with DnaK and for DnaJ activity.</text>
</comment>
<dbReference type="GO" id="GO:0005524">
    <property type="term" value="F:ATP binding"/>
    <property type="evidence" value="ECO:0007669"/>
    <property type="project" value="InterPro"/>
</dbReference>
<feature type="binding site" evidence="11">
    <location>
        <position position="212"/>
    </location>
    <ligand>
        <name>Zn(2+)</name>
        <dbReference type="ChEBI" id="CHEBI:29105"/>
        <label>1</label>
    </ligand>
</feature>
<accession>A0A2M7H3W8</accession>
<evidence type="ECO:0000256" key="10">
    <source>
        <dbReference type="ARBA" id="ARBA00067609"/>
    </source>
</evidence>
<evidence type="ECO:0000256" key="1">
    <source>
        <dbReference type="ARBA" id="ARBA00022490"/>
    </source>
</evidence>
<feature type="binding site" evidence="11">
    <location>
        <position position="155"/>
    </location>
    <ligand>
        <name>Zn(2+)</name>
        <dbReference type="ChEBI" id="CHEBI:29105"/>
        <label>1</label>
    </ligand>
</feature>
<dbReference type="Pfam" id="PF01556">
    <property type="entry name" value="DnaJ_C"/>
    <property type="match status" value="1"/>
</dbReference>
<evidence type="ECO:0000256" key="8">
    <source>
        <dbReference type="ARBA" id="ARBA00023186"/>
    </source>
</evidence>
<keyword evidence="5 11" id="KW-0863">Zinc-finger</keyword>
<dbReference type="GO" id="GO:0042026">
    <property type="term" value="P:protein refolding"/>
    <property type="evidence" value="ECO:0007669"/>
    <property type="project" value="TreeGrafter"/>
</dbReference>
<feature type="binding site" evidence="11">
    <location>
        <position position="198"/>
    </location>
    <ligand>
        <name>Zn(2+)</name>
        <dbReference type="ChEBI" id="CHEBI:29105"/>
        <label>2</label>
    </ligand>
</feature>
<evidence type="ECO:0000256" key="4">
    <source>
        <dbReference type="ARBA" id="ARBA00022737"/>
    </source>
</evidence>
<dbReference type="SUPFAM" id="SSF57938">
    <property type="entry name" value="DnaJ/Hsp40 cysteine-rich domain"/>
    <property type="match status" value="1"/>
</dbReference>
<sequence length="363" mass="38842">MSKDYYNILGVEKGVSEDELKKAYRKLAHKYHPDKEGGDEAKFKEVNEAYQVLSSPDKRKMYDQYGEAGVNGAAGGGPGGMNWEDIMRQGGFAGGGQGVEFDLGDIFSEFFGGGGRRGQKQQQRGSDIQMDLTMTFKEAAFGLKKTLNVLKGSTCSTCSGNGAKPGTPIKECTTCKGAGVVEQLQRSVFGAVRSHVACEACKGRGKTVETACETCHGKGVERKDTALEVDIPAGIDDGQTIRITGQGEAGEFGAQSGDLFVTVHVKSHDGWERDGDNIYSETEIPFATLVMGGTIIVDTLDGKMEVKVPSGTGSGKQLRLRGTGVTRLHGGGRGDHIITVQVEVPKKVSSKYKKILKQLSELD</sequence>
<feature type="repeat" description="CXXCXGXG motif" evidence="11">
    <location>
        <begin position="172"/>
        <end position="179"/>
    </location>
</feature>
<name>A0A2M7H3W8_9BACT</name>
<dbReference type="InterPro" id="IPR002939">
    <property type="entry name" value="DnaJ_C"/>
</dbReference>
<keyword evidence="2 11" id="KW-0235">DNA replication</keyword>
<feature type="repeat" description="CXXCXGXG motif" evidence="11">
    <location>
        <begin position="212"/>
        <end position="219"/>
    </location>
</feature>
<dbReference type="GO" id="GO:0008270">
    <property type="term" value="F:zinc ion binding"/>
    <property type="evidence" value="ECO:0007669"/>
    <property type="project" value="UniProtKB-UniRule"/>
</dbReference>
<dbReference type="CDD" id="cd10747">
    <property type="entry name" value="DnaJ_C"/>
    <property type="match status" value="1"/>
</dbReference>
<evidence type="ECO:0000259" key="14">
    <source>
        <dbReference type="PROSITE" id="PS51188"/>
    </source>
</evidence>
<dbReference type="Gene3D" id="2.60.260.20">
    <property type="entry name" value="Urease metallochaperone UreE, N-terminal domain"/>
    <property type="match status" value="2"/>
</dbReference>
<dbReference type="NCBIfam" id="NF008035">
    <property type="entry name" value="PRK10767.1"/>
    <property type="match status" value="1"/>
</dbReference>
<keyword evidence="4 11" id="KW-0677">Repeat</keyword>
<dbReference type="FunFam" id="2.60.260.20:FF:000005">
    <property type="entry name" value="Chaperone protein dnaJ 1, mitochondrial"/>
    <property type="match status" value="1"/>
</dbReference>
<evidence type="ECO:0000256" key="5">
    <source>
        <dbReference type="ARBA" id="ARBA00022771"/>
    </source>
</evidence>
<feature type="domain" description="J" evidence="13">
    <location>
        <begin position="4"/>
        <end position="66"/>
    </location>
</feature>
<proteinExistence type="inferred from homology"/>
<dbReference type="Gene3D" id="1.10.287.110">
    <property type="entry name" value="DnaJ domain"/>
    <property type="match status" value="1"/>
</dbReference>
<keyword evidence="8 11" id="KW-0143">Chaperone</keyword>
<dbReference type="GO" id="GO:0005737">
    <property type="term" value="C:cytoplasm"/>
    <property type="evidence" value="ECO:0007669"/>
    <property type="project" value="UniProtKB-SubCell"/>
</dbReference>
<comment type="cofactor">
    <cofactor evidence="11">
        <name>Zn(2+)</name>
        <dbReference type="ChEBI" id="CHEBI:29105"/>
    </cofactor>
    <text evidence="11">Binds 2 Zn(2+) ions per monomer.</text>
</comment>
<feature type="zinc finger region" description="CR-type" evidence="12">
    <location>
        <begin position="142"/>
        <end position="224"/>
    </location>
</feature>
<feature type="binding site" evidence="11">
    <location>
        <position position="215"/>
    </location>
    <ligand>
        <name>Zn(2+)</name>
        <dbReference type="ChEBI" id="CHEBI:29105"/>
        <label>1</label>
    </ligand>
</feature>
<dbReference type="AlphaFoldDB" id="A0A2M7H3W8"/>
<dbReference type="PROSITE" id="PS50076">
    <property type="entry name" value="DNAJ_2"/>
    <property type="match status" value="1"/>
</dbReference>
<dbReference type="CDD" id="cd06257">
    <property type="entry name" value="DnaJ"/>
    <property type="match status" value="1"/>
</dbReference>
<dbReference type="InterPro" id="IPR001623">
    <property type="entry name" value="DnaJ_domain"/>
</dbReference>
<dbReference type="InterPro" id="IPR036869">
    <property type="entry name" value="J_dom_sf"/>
</dbReference>
<dbReference type="InterPro" id="IPR012724">
    <property type="entry name" value="DnaJ"/>
</dbReference>
<dbReference type="SUPFAM" id="SSF46565">
    <property type="entry name" value="Chaperone J-domain"/>
    <property type="match status" value="1"/>
</dbReference>
<reference evidence="15 16" key="1">
    <citation type="submission" date="2017-09" db="EMBL/GenBank/DDBJ databases">
        <title>Depth-based differentiation of microbial function through sediment-hosted aquifers and enrichment of novel symbionts in the deep terrestrial subsurface.</title>
        <authorList>
            <person name="Probst A.J."/>
            <person name="Ladd B."/>
            <person name="Jarett J.K."/>
            <person name="Geller-Mcgrath D.E."/>
            <person name="Sieber C.M."/>
            <person name="Emerson J.B."/>
            <person name="Anantharaman K."/>
            <person name="Thomas B.C."/>
            <person name="Malmstrom R."/>
            <person name="Stieglmeier M."/>
            <person name="Klingl A."/>
            <person name="Woyke T."/>
            <person name="Ryan C.M."/>
            <person name="Banfield J.F."/>
        </authorList>
    </citation>
    <scope>NUCLEOTIDE SEQUENCE [LARGE SCALE GENOMIC DNA]</scope>
    <source>
        <strain evidence="15">CG15_BIG_FIL_POST_REV_8_21_14_020_45_12</strain>
    </source>
</reference>
<evidence type="ECO:0000256" key="12">
    <source>
        <dbReference type="PROSITE-ProRule" id="PRU00546"/>
    </source>
</evidence>
<evidence type="ECO:0000259" key="13">
    <source>
        <dbReference type="PROSITE" id="PS50076"/>
    </source>
</evidence>
<feature type="domain" description="CR-type" evidence="14">
    <location>
        <begin position="142"/>
        <end position="224"/>
    </location>
</feature>
<feature type="binding site" evidence="11">
    <location>
        <position position="201"/>
    </location>
    <ligand>
        <name>Zn(2+)</name>
        <dbReference type="ChEBI" id="CHEBI:29105"/>
        <label>2</label>
    </ligand>
</feature>
<evidence type="ECO:0000256" key="11">
    <source>
        <dbReference type="HAMAP-Rule" id="MF_01152"/>
    </source>
</evidence>
<dbReference type="FunFam" id="2.10.230.10:FF:000002">
    <property type="entry name" value="Molecular chaperone DnaJ"/>
    <property type="match status" value="1"/>
</dbReference>
<dbReference type="Proteomes" id="UP000230292">
    <property type="component" value="Unassembled WGS sequence"/>
</dbReference>
<evidence type="ECO:0000313" key="15">
    <source>
        <dbReference type="EMBL" id="PIW36913.1"/>
    </source>
</evidence>
<dbReference type="InterPro" id="IPR001305">
    <property type="entry name" value="HSP_DnaJ_Cys-rich_dom"/>
</dbReference>
<dbReference type="InterPro" id="IPR008971">
    <property type="entry name" value="HSP40/DnaJ_pept-bd"/>
</dbReference>
<evidence type="ECO:0000256" key="9">
    <source>
        <dbReference type="ARBA" id="ARBA00061004"/>
    </source>
</evidence>
<comment type="subunit">
    <text evidence="11">Homodimer.</text>
</comment>
<dbReference type="NCBIfam" id="TIGR02349">
    <property type="entry name" value="DnaJ_bact"/>
    <property type="match status" value="1"/>
</dbReference>
<comment type="caution">
    <text evidence="15">The sequence shown here is derived from an EMBL/GenBank/DDBJ whole genome shotgun (WGS) entry which is preliminary data.</text>
</comment>
<dbReference type="PANTHER" id="PTHR43096:SF48">
    <property type="entry name" value="CHAPERONE PROTEIN DNAJ"/>
    <property type="match status" value="1"/>
</dbReference>
<dbReference type="Pfam" id="PF00226">
    <property type="entry name" value="DnaJ"/>
    <property type="match status" value="1"/>
</dbReference>
<comment type="subcellular location">
    <subcellularLocation>
        <location evidence="11">Cytoplasm</location>
    </subcellularLocation>
</comment>
<feature type="repeat" description="CXXCXGXG motif" evidence="11">
    <location>
        <begin position="198"/>
        <end position="205"/>
    </location>
</feature>
<dbReference type="PROSITE" id="PS51188">
    <property type="entry name" value="ZF_CR"/>
    <property type="match status" value="1"/>
</dbReference>
<keyword evidence="1 11" id="KW-0963">Cytoplasm</keyword>
<protein>
    <recommendedName>
        <fullName evidence="10 11">Chaperone protein DnaJ</fullName>
    </recommendedName>
</protein>
<evidence type="ECO:0000256" key="7">
    <source>
        <dbReference type="ARBA" id="ARBA00023016"/>
    </source>
</evidence>
<dbReference type="SMART" id="SM00271">
    <property type="entry name" value="DnaJ"/>
    <property type="match status" value="1"/>
</dbReference>
<feature type="binding site" evidence="11">
    <location>
        <position position="175"/>
    </location>
    <ligand>
        <name>Zn(2+)</name>
        <dbReference type="ChEBI" id="CHEBI:29105"/>
        <label>2</label>
    </ligand>
</feature>
<dbReference type="InterPro" id="IPR036410">
    <property type="entry name" value="HSP_DnaJ_Cys-rich_dom_sf"/>
</dbReference>
<dbReference type="EMBL" id="PFGC01000037">
    <property type="protein sequence ID" value="PIW36913.1"/>
    <property type="molecule type" value="Genomic_DNA"/>
</dbReference>
<dbReference type="PRINTS" id="PR00625">
    <property type="entry name" value="JDOMAIN"/>
</dbReference>
<feature type="binding site" evidence="11">
    <location>
        <position position="172"/>
    </location>
    <ligand>
        <name>Zn(2+)</name>
        <dbReference type="ChEBI" id="CHEBI:29105"/>
        <label>2</label>
    </ligand>
</feature>
<dbReference type="SUPFAM" id="SSF49493">
    <property type="entry name" value="HSP40/DnaJ peptide-binding domain"/>
    <property type="match status" value="2"/>
</dbReference>
<dbReference type="Pfam" id="PF00684">
    <property type="entry name" value="DnaJ_CXXCXGXG"/>
    <property type="match status" value="1"/>
</dbReference>
<dbReference type="GO" id="GO:0051082">
    <property type="term" value="F:unfolded protein binding"/>
    <property type="evidence" value="ECO:0007669"/>
    <property type="project" value="UniProtKB-UniRule"/>
</dbReference>
<keyword evidence="6 11" id="KW-0862">Zinc</keyword>
<dbReference type="PANTHER" id="PTHR43096">
    <property type="entry name" value="DNAJ HOMOLOG 1, MITOCHONDRIAL-RELATED"/>
    <property type="match status" value="1"/>
</dbReference>
<dbReference type="HAMAP" id="MF_01152">
    <property type="entry name" value="DnaJ"/>
    <property type="match status" value="1"/>
</dbReference>
<dbReference type="GO" id="GO:0031072">
    <property type="term" value="F:heat shock protein binding"/>
    <property type="evidence" value="ECO:0007669"/>
    <property type="project" value="InterPro"/>
</dbReference>
<evidence type="ECO:0000256" key="3">
    <source>
        <dbReference type="ARBA" id="ARBA00022723"/>
    </source>
</evidence>
<dbReference type="Gene3D" id="2.10.230.10">
    <property type="entry name" value="Heat shock protein DnaJ, cysteine-rich domain"/>
    <property type="match status" value="1"/>
</dbReference>
<evidence type="ECO:0000313" key="16">
    <source>
        <dbReference type="Proteomes" id="UP000230292"/>
    </source>
</evidence>